<reference evidence="1 2" key="1">
    <citation type="submission" date="2023-02" db="EMBL/GenBank/DDBJ databases">
        <title>LHISI_Scaffold_Assembly.</title>
        <authorList>
            <person name="Stuart O.P."/>
            <person name="Cleave R."/>
            <person name="Magrath M.J.L."/>
            <person name="Mikheyev A.S."/>
        </authorList>
    </citation>
    <scope>NUCLEOTIDE SEQUENCE [LARGE SCALE GENOMIC DNA]</scope>
    <source>
        <strain evidence="1">Daus_M_001</strain>
        <tissue evidence="1">Leg muscle</tissue>
    </source>
</reference>
<evidence type="ECO:0000313" key="1">
    <source>
        <dbReference type="EMBL" id="KAJ8889107.1"/>
    </source>
</evidence>
<evidence type="ECO:0000313" key="2">
    <source>
        <dbReference type="Proteomes" id="UP001159363"/>
    </source>
</evidence>
<keyword evidence="2" id="KW-1185">Reference proteome</keyword>
<name>A0ABQ9HXJ6_9NEOP</name>
<comment type="caution">
    <text evidence="1">The sequence shown here is derived from an EMBL/GenBank/DDBJ whole genome shotgun (WGS) entry which is preliminary data.</text>
</comment>
<organism evidence="1 2">
    <name type="scientific">Dryococelus australis</name>
    <dbReference type="NCBI Taxonomy" id="614101"/>
    <lineage>
        <taxon>Eukaryota</taxon>
        <taxon>Metazoa</taxon>
        <taxon>Ecdysozoa</taxon>
        <taxon>Arthropoda</taxon>
        <taxon>Hexapoda</taxon>
        <taxon>Insecta</taxon>
        <taxon>Pterygota</taxon>
        <taxon>Neoptera</taxon>
        <taxon>Polyneoptera</taxon>
        <taxon>Phasmatodea</taxon>
        <taxon>Verophasmatodea</taxon>
        <taxon>Anareolatae</taxon>
        <taxon>Phasmatidae</taxon>
        <taxon>Eurycanthinae</taxon>
        <taxon>Dryococelus</taxon>
    </lineage>
</organism>
<proteinExistence type="predicted"/>
<sequence>MCVSSLQTLFGEHVLHVQCWAHKLALVGSVMSCALQDVNEAVVKYLLDIISFKQGGKVENCGIQFLVSMSSRNVNVILAQ</sequence>
<dbReference type="Proteomes" id="UP001159363">
    <property type="component" value="Chromosome 3"/>
</dbReference>
<protein>
    <submittedName>
        <fullName evidence="1">Uncharacterized protein</fullName>
    </submittedName>
</protein>
<gene>
    <name evidence="1" type="ORF">PR048_008601</name>
</gene>
<accession>A0ABQ9HXJ6</accession>
<dbReference type="EMBL" id="JARBHB010000003">
    <property type="protein sequence ID" value="KAJ8889107.1"/>
    <property type="molecule type" value="Genomic_DNA"/>
</dbReference>